<dbReference type="Proteomes" id="UP000257067">
    <property type="component" value="Unassembled WGS sequence"/>
</dbReference>
<dbReference type="AlphaFoldDB" id="A0A3D8INY8"/>
<proteinExistence type="predicted"/>
<evidence type="ECO:0000313" key="2">
    <source>
        <dbReference type="Proteomes" id="UP000257067"/>
    </source>
</evidence>
<gene>
    <name evidence="1" type="ORF">CQA62_06750</name>
</gene>
<protein>
    <submittedName>
        <fullName evidence="1">Uncharacterized protein</fullName>
    </submittedName>
</protein>
<dbReference type="EMBL" id="NXLU01000024">
    <property type="protein sequence ID" value="RDU66959.1"/>
    <property type="molecule type" value="Genomic_DNA"/>
</dbReference>
<feature type="non-terminal residue" evidence="1">
    <location>
        <position position="222"/>
    </location>
</feature>
<evidence type="ECO:0000313" key="1">
    <source>
        <dbReference type="EMBL" id="RDU66959.1"/>
    </source>
</evidence>
<organism evidence="1 2">
    <name type="scientific">Helicobacter cholecystus</name>
    <dbReference type="NCBI Taxonomy" id="45498"/>
    <lineage>
        <taxon>Bacteria</taxon>
        <taxon>Pseudomonadati</taxon>
        <taxon>Campylobacterota</taxon>
        <taxon>Epsilonproteobacteria</taxon>
        <taxon>Campylobacterales</taxon>
        <taxon>Helicobacteraceae</taxon>
        <taxon>Helicobacter</taxon>
    </lineage>
</organism>
<keyword evidence="2" id="KW-1185">Reference proteome</keyword>
<reference evidence="1 2" key="1">
    <citation type="submission" date="2018-04" db="EMBL/GenBank/DDBJ databases">
        <title>Novel Campyloabacter and Helicobacter Species and Strains.</title>
        <authorList>
            <person name="Mannion A.J."/>
            <person name="Shen Z."/>
            <person name="Fox J.G."/>
        </authorList>
    </citation>
    <scope>NUCLEOTIDE SEQUENCE [LARGE SCALE GENOMIC DNA]</scope>
    <source>
        <strain evidence="1 2">ATCC 700242</strain>
    </source>
</reference>
<name>A0A3D8INY8_9HELI</name>
<comment type="caution">
    <text evidence="1">The sequence shown here is derived from an EMBL/GenBank/DDBJ whole genome shotgun (WGS) entry which is preliminary data.</text>
</comment>
<sequence length="222" mass="22648">MGMQVFSNITAASENGRTANNTISFTSTGTNTIQGNISATPFEASGVVKNTITFSAGTNIITGNIDANWNGSGNASNSITVSNSQSFTLTGKTYSGDGTTNTFDLQTGVNTIQNAGEDAFYANNGTNTVTFAGDKDATIIGNLHAERANASNQITFNSSALNVFQGDIRNDSGGTNQINVTNGEGNLKIGSISNNSGTNTISVTKGNITINGNVSGSSNSAS</sequence>
<accession>A0A3D8INY8</accession>